<organism evidence="1 2">
    <name type="scientific">Acanthoscelides obtectus</name>
    <name type="common">Bean weevil</name>
    <name type="synonym">Bruchus obtectus</name>
    <dbReference type="NCBI Taxonomy" id="200917"/>
    <lineage>
        <taxon>Eukaryota</taxon>
        <taxon>Metazoa</taxon>
        <taxon>Ecdysozoa</taxon>
        <taxon>Arthropoda</taxon>
        <taxon>Hexapoda</taxon>
        <taxon>Insecta</taxon>
        <taxon>Pterygota</taxon>
        <taxon>Neoptera</taxon>
        <taxon>Endopterygota</taxon>
        <taxon>Coleoptera</taxon>
        <taxon>Polyphaga</taxon>
        <taxon>Cucujiformia</taxon>
        <taxon>Chrysomeloidea</taxon>
        <taxon>Chrysomelidae</taxon>
        <taxon>Bruchinae</taxon>
        <taxon>Bruchini</taxon>
        <taxon>Acanthoscelides</taxon>
    </lineage>
</organism>
<reference evidence="1" key="1">
    <citation type="submission" date="2022-03" db="EMBL/GenBank/DDBJ databases">
        <authorList>
            <person name="Sayadi A."/>
        </authorList>
    </citation>
    <scope>NUCLEOTIDE SEQUENCE</scope>
</reference>
<dbReference type="Proteomes" id="UP001152888">
    <property type="component" value="Unassembled WGS sequence"/>
</dbReference>
<accession>A0A9P0MA17</accession>
<comment type="caution">
    <text evidence="1">The sequence shown here is derived from an EMBL/GenBank/DDBJ whole genome shotgun (WGS) entry which is preliminary data.</text>
</comment>
<dbReference type="AlphaFoldDB" id="A0A9P0MA17"/>
<proteinExistence type="predicted"/>
<evidence type="ECO:0000313" key="2">
    <source>
        <dbReference type="Proteomes" id="UP001152888"/>
    </source>
</evidence>
<gene>
    <name evidence="1" type="ORF">ACAOBT_LOCUS30735</name>
</gene>
<protein>
    <submittedName>
        <fullName evidence="1">Uncharacterized protein</fullName>
    </submittedName>
</protein>
<evidence type="ECO:0000313" key="1">
    <source>
        <dbReference type="EMBL" id="CAH2009270.1"/>
    </source>
</evidence>
<dbReference type="EMBL" id="CAKOFQ010007870">
    <property type="protein sequence ID" value="CAH2009270.1"/>
    <property type="molecule type" value="Genomic_DNA"/>
</dbReference>
<name>A0A9P0MA17_ACAOB</name>
<sequence>MTLFFKETTIIALSAFIMQFRPRCSLLTSTLVLRKYLYLIYTLLHIFKARKFI</sequence>
<keyword evidence="2" id="KW-1185">Reference proteome</keyword>